<evidence type="ECO:0000256" key="2">
    <source>
        <dbReference type="ARBA" id="ARBA00022559"/>
    </source>
</evidence>
<reference evidence="9" key="1">
    <citation type="submission" date="2016-10" db="EMBL/GenBank/DDBJ databases">
        <authorList>
            <person name="Varghese N."/>
            <person name="Submissions S."/>
        </authorList>
    </citation>
    <scope>NUCLEOTIDE SEQUENCE [LARGE SCALE GENOMIC DNA]</scope>
    <source>
        <strain evidence="9">DSM 17044</strain>
    </source>
</reference>
<dbReference type="PRINTS" id="PR01011">
    <property type="entry name" value="GLUTPROXDASE"/>
</dbReference>
<dbReference type="Gene3D" id="3.40.30.10">
    <property type="entry name" value="Glutaredoxin"/>
    <property type="match status" value="1"/>
</dbReference>
<dbReference type="PROSITE" id="PS51355">
    <property type="entry name" value="GLUTATHIONE_PEROXID_3"/>
    <property type="match status" value="1"/>
</dbReference>
<dbReference type="PROSITE" id="PS51352">
    <property type="entry name" value="THIOREDOXIN_2"/>
    <property type="match status" value="1"/>
</dbReference>
<dbReference type="CDD" id="cd00340">
    <property type="entry name" value="GSH_Peroxidase"/>
    <property type="match status" value="1"/>
</dbReference>
<dbReference type="PANTHER" id="PTHR11592:SF44">
    <property type="entry name" value="GLUTATHIONE PEROXIDASE"/>
    <property type="match status" value="1"/>
</dbReference>
<feature type="chain" id="PRO_5010350807" description="Glutathione peroxidase" evidence="6">
    <location>
        <begin position="22"/>
        <end position="180"/>
    </location>
</feature>
<dbReference type="InterPro" id="IPR029759">
    <property type="entry name" value="GPX_AS"/>
</dbReference>
<comment type="similarity">
    <text evidence="1 5">Belongs to the glutathione peroxidase family.</text>
</comment>
<evidence type="ECO:0000256" key="3">
    <source>
        <dbReference type="ARBA" id="ARBA00023002"/>
    </source>
</evidence>
<sequence>MKTPTLLSTLAALSLGAAALAGPTMSFFDLSAPRLDGKSENLSAYKGQVLLVVNTASECGYTPQYKGLEKLSQDYKGKGVTVLGFPSNDFGGQEPGTAKEIARFCELRFKVTFPLFDKVKTKGEGQSPVYAFLAQKHGEPKWNFHKYVVGKDGQVKAAFPSAVEPDSPELKKALDSALKE</sequence>
<dbReference type="AlphaFoldDB" id="A0A1H7ZQ82"/>
<dbReference type="InterPro" id="IPR036249">
    <property type="entry name" value="Thioredoxin-like_sf"/>
</dbReference>
<dbReference type="RefSeq" id="WP_177241500.1">
    <property type="nucleotide sequence ID" value="NZ_FOAP01000019.1"/>
</dbReference>
<evidence type="ECO:0000256" key="1">
    <source>
        <dbReference type="ARBA" id="ARBA00006926"/>
    </source>
</evidence>
<keyword evidence="3 5" id="KW-0560">Oxidoreductase</keyword>
<keyword evidence="9" id="KW-1185">Reference proteome</keyword>
<evidence type="ECO:0000313" key="9">
    <source>
        <dbReference type="Proteomes" id="UP000182719"/>
    </source>
</evidence>
<accession>A0A1H7ZQ82</accession>
<dbReference type="GO" id="GO:0004601">
    <property type="term" value="F:peroxidase activity"/>
    <property type="evidence" value="ECO:0007669"/>
    <property type="project" value="UniProtKB-KW"/>
</dbReference>
<dbReference type="EMBL" id="FOAP01000019">
    <property type="protein sequence ID" value="SEM59639.1"/>
    <property type="molecule type" value="Genomic_DNA"/>
</dbReference>
<evidence type="ECO:0000259" key="7">
    <source>
        <dbReference type="PROSITE" id="PS51352"/>
    </source>
</evidence>
<evidence type="ECO:0000313" key="8">
    <source>
        <dbReference type="EMBL" id="SEM59639.1"/>
    </source>
</evidence>
<feature type="signal peptide" evidence="6">
    <location>
        <begin position="1"/>
        <end position="21"/>
    </location>
</feature>
<evidence type="ECO:0000256" key="4">
    <source>
        <dbReference type="PIRSR" id="PIRSR000303-1"/>
    </source>
</evidence>
<gene>
    <name evidence="8" type="ORF">SAMN05444354_11963</name>
</gene>
<protein>
    <recommendedName>
        <fullName evidence="5">Glutathione peroxidase</fullName>
    </recommendedName>
</protein>
<organism evidence="8 9">
    <name type="scientific">Stigmatella aurantiaca</name>
    <dbReference type="NCBI Taxonomy" id="41"/>
    <lineage>
        <taxon>Bacteria</taxon>
        <taxon>Pseudomonadati</taxon>
        <taxon>Myxococcota</taxon>
        <taxon>Myxococcia</taxon>
        <taxon>Myxococcales</taxon>
        <taxon>Cystobacterineae</taxon>
        <taxon>Archangiaceae</taxon>
        <taxon>Stigmatella</taxon>
    </lineage>
</organism>
<keyword evidence="2 5" id="KW-0575">Peroxidase</keyword>
<dbReference type="PANTHER" id="PTHR11592">
    <property type="entry name" value="GLUTATHIONE PEROXIDASE"/>
    <property type="match status" value="1"/>
</dbReference>
<dbReference type="Pfam" id="PF00255">
    <property type="entry name" value="GSHPx"/>
    <property type="match status" value="1"/>
</dbReference>
<evidence type="ECO:0000256" key="5">
    <source>
        <dbReference type="RuleBase" id="RU000499"/>
    </source>
</evidence>
<dbReference type="SUPFAM" id="SSF52833">
    <property type="entry name" value="Thioredoxin-like"/>
    <property type="match status" value="1"/>
</dbReference>
<dbReference type="PIRSF" id="PIRSF000303">
    <property type="entry name" value="Glutathion_perox"/>
    <property type="match status" value="1"/>
</dbReference>
<keyword evidence="6" id="KW-0732">Signal</keyword>
<dbReference type="Proteomes" id="UP000182719">
    <property type="component" value="Unassembled WGS sequence"/>
</dbReference>
<dbReference type="InterPro" id="IPR013766">
    <property type="entry name" value="Thioredoxin_domain"/>
</dbReference>
<name>A0A1H7ZQ82_STIAU</name>
<proteinExistence type="inferred from homology"/>
<feature type="active site" evidence="4">
    <location>
        <position position="59"/>
    </location>
</feature>
<dbReference type="GO" id="GO:0034599">
    <property type="term" value="P:cellular response to oxidative stress"/>
    <property type="evidence" value="ECO:0007669"/>
    <property type="project" value="TreeGrafter"/>
</dbReference>
<feature type="domain" description="Thioredoxin" evidence="7">
    <location>
        <begin position="19"/>
        <end position="179"/>
    </location>
</feature>
<evidence type="ECO:0000256" key="6">
    <source>
        <dbReference type="SAM" id="SignalP"/>
    </source>
</evidence>
<dbReference type="InterPro" id="IPR000889">
    <property type="entry name" value="Glutathione_peroxidase"/>
</dbReference>
<dbReference type="PROSITE" id="PS00460">
    <property type="entry name" value="GLUTATHIONE_PEROXID_1"/>
    <property type="match status" value="1"/>
</dbReference>